<feature type="region of interest" description="Disordered" evidence="1">
    <location>
        <begin position="218"/>
        <end position="244"/>
    </location>
</feature>
<gene>
    <name evidence="3" type="ORF">BSL78_25909</name>
</gene>
<organism evidence="3 4">
    <name type="scientific">Stichopus japonicus</name>
    <name type="common">Sea cucumber</name>
    <dbReference type="NCBI Taxonomy" id="307972"/>
    <lineage>
        <taxon>Eukaryota</taxon>
        <taxon>Metazoa</taxon>
        <taxon>Echinodermata</taxon>
        <taxon>Eleutherozoa</taxon>
        <taxon>Echinozoa</taxon>
        <taxon>Holothuroidea</taxon>
        <taxon>Aspidochirotacea</taxon>
        <taxon>Aspidochirotida</taxon>
        <taxon>Stichopodidae</taxon>
        <taxon>Apostichopus</taxon>
    </lineage>
</organism>
<proteinExistence type="predicted"/>
<name>A0A2G8JNB4_STIJA</name>
<protein>
    <submittedName>
        <fullName evidence="3">Uncharacterized protein</fullName>
    </submittedName>
</protein>
<sequence length="380" mass="42716">MPVKRVCQRKLRYIPTKMFQQVCECQYSETCLILPNPQLKHVMELELSPLPRSDKFDESQKPKMRKQLNHGVTLVYPQAKDLSILHRLRYWFSNLLGSSSSSSCSDGSETADSEVGCMSNLRNTNDQRRRSTNFTETRKQVVSETFTYVTMSSSLLDEPVQPSWFRESTVYETGEIPDVVHSSIFKGMAKKLPIMKSSTATVSNEDMWNTAADVHKRYHSRNKNNNMNKTVQNSHGSSSRSSLPEDLQNDLINLLANPFSDVEDSVSADNLKSSHSNCNSVEGSDAISIDQPHSRMTNSTNLFHYQNCNKITCLYKTIHVVLIALNCCSLALSSFCVSSLCVENLKSILTLYGFTATIEIFGLDLIKAVFFGLICAAINQ</sequence>
<comment type="caution">
    <text evidence="3">The sequence shown here is derived from an EMBL/GenBank/DDBJ whole genome shotgun (WGS) entry which is preliminary data.</text>
</comment>
<dbReference type="Proteomes" id="UP000230750">
    <property type="component" value="Unassembled WGS sequence"/>
</dbReference>
<feature type="compositionally biased region" description="Polar residues" evidence="1">
    <location>
        <begin position="230"/>
        <end position="242"/>
    </location>
</feature>
<evidence type="ECO:0000313" key="3">
    <source>
        <dbReference type="EMBL" id="PIK37254.1"/>
    </source>
</evidence>
<feature type="transmembrane region" description="Helical" evidence="2">
    <location>
        <begin position="360"/>
        <end position="378"/>
    </location>
</feature>
<dbReference type="OrthoDB" id="10682524at2759"/>
<feature type="compositionally biased region" description="Low complexity" evidence="1">
    <location>
        <begin position="99"/>
        <end position="108"/>
    </location>
</feature>
<feature type="transmembrane region" description="Helical" evidence="2">
    <location>
        <begin position="320"/>
        <end position="340"/>
    </location>
</feature>
<reference evidence="3 4" key="1">
    <citation type="journal article" date="2017" name="PLoS Biol.">
        <title>The sea cucumber genome provides insights into morphological evolution and visceral regeneration.</title>
        <authorList>
            <person name="Zhang X."/>
            <person name="Sun L."/>
            <person name="Yuan J."/>
            <person name="Sun Y."/>
            <person name="Gao Y."/>
            <person name="Zhang L."/>
            <person name="Li S."/>
            <person name="Dai H."/>
            <person name="Hamel J.F."/>
            <person name="Liu C."/>
            <person name="Yu Y."/>
            <person name="Liu S."/>
            <person name="Lin W."/>
            <person name="Guo K."/>
            <person name="Jin S."/>
            <person name="Xu P."/>
            <person name="Storey K.B."/>
            <person name="Huan P."/>
            <person name="Zhang T."/>
            <person name="Zhou Y."/>
            <person name="Zhang J."/>
            <person name="Lin C."/>
            <person name="Li X."/>
            <person name="Xing L."/>
            <person name="Huo D."/>
            <person name="Sun M."/>
            <person name="Wang L."/>
            <person name="Mercier A."/>
            <person name="Li F."/>
            <person name="Yang H."/>
            <person name="Xiang J."/>
        </authorList>
    </citation>
    <scope>NUCLEOTIDE SEQUENCE [LARGE SCALE GENOMIC DNA]</scope>
    <source>
        <strain evidence="3">Shaxun</strain>
        <tissue evidence="3">Muscle</tissue>
    </source>
</reference>
<dbReference type="AlphaFoldDB" id="A0A2G8JNB4"/>
<keyword evidence="4" id="KW-1185">Reference proteome</keyword>
<evidence type="ECO:0000256" key="2">
    <source>
        <dbReference type="SAM" id="Phobius"/>
    </source>
</evidence>
<keyword evidence="2" id="KW-0472">Membrane</keyword>
<accession>A0A2G8JNB4</accession>
<dbReference type="EMBL" id="MRZV01001528">
    <property type="protein sequence ID" value="PIK37254.1"/>
    <property type="molecule type" value="Genomic_DNA"/>
</dbReference>
<evidence type="ECO:0000313" key="4">
    <source>
        <dbReference type="Proteomes" id="UP000230750"/>
    </source>
</evidence>
<keyword evidence="2" id="KW-0812">Transmembrane</keyword>
<feature type="region of interest" description="Disordered" evidence="1">
    <location>
        <begin position="99"/>
        <end position="130"/>
    </location>
</feature>
<evidence type="ECO:0000256" key="1">
    <source>
        <dbReference type="SAM" id="MobiDB-lite"/>
    </source>
</evidence>
<keyword evidence="2" id="KW-1133">Transmembrane helix</keyword>